<sequence>MLPQSYHLLRNLDSNCGDWSTNQCN</sequence>
<dbReference type="AlphaFoldDB" id="A0A2P2N8L7"/>
<dbReference type="EMBL" id="GGEC01058292">
    <property type="protein sequence ID" value="MBX38776.1"/>
    <property type="molecule type" value="Transcribed_RNA"/>
</dbReference>
<protein>
    <submittedName>
        <fullName evidence="1">Uncharacterized protein</fullName>
    </submittedName>
</protein>
<reference evidence="1" key="1">
    <citation type="submission" date="2018-02" db="EMBL/GenBank/DDBJ databases">
        <title>Rhizophora mucronata_Transcriptome.</title>
        <authorList>
            <person name="Meera S.P."/>
            <person name="Sreeshan A."/>
            <person name="Augustine A."/>
        </authorList>
    </citation>
    <scope>NUCLEOTIDE SEQUENCE</scope>
    <source>
        <tissue evidence="1">Leaf</tissue>
    </source>
</reference>
<organism evidence="1">
    <name type="scientific">Rhizophora mucronata</name>
    <name type="common">Asiatic mangrove</name>
    <dbReference type="NCBI Taxonomy" id="61149"/>
    <lineage>
        <taxon>Eukaryota</taxon>
        <taxon>Viridiplantae</taxon>
        <taxon>Streptophyta</taxon>
        <taxon>Embryophyta</taxon>
        <taxon>Tracheophyta</taxon>
        <taxon>Spermatophyta</taxon>
        <taxon>Magnoliopsida</taxon>
        <taxon>eudicotyledons</taxon>
        <taxon>Gunneridae</taxon>
        <taxon>Pentapetalae</taxon>
        <taxon>rosids</taxon>
        <taxon>fabids</taxon>
        <taxon>Malpighiales</taxon>
        <taxon>Rhizophoraceae</taxon>
        <taxon>Rhizophora</taxon>
    </lineage>
</organism>
<proteinExistence type="predicted"/>
<evidence type="ECO:0000313" key="1">
    <source>
        <dbReference type="EMBL" id="MBX38776.1"/>
    </source>
</evidence>
<name>A0A2P2N8L7_RHIMU</name>
<accession>A0A2P2N8L7</accession>